<organism evidence="1 2">
    <name type="scientific">Gigaspora margarita</name>
    <dbReference type="NCBI Taxonomy" id="4874"/>
    <lineage>
        <taxon>Eukaryota</taxon>
        <taxon>Fungi</taxon>
        <taxon>Fungi incertae sedis</taxon>
        <taxon>Mucoromycota</taxon>
        <taxon>Glomeromycotina</taxon>
        <taxon>Glomeromycetes</taxon>
        <taxon>Diversisporales</taxon>
        <taxon>Gigasporaceae</taxon>
        <taxon>Gigaspora</taxon>
    </lineage>
</organism>
<feature type="non-terminal residue" evidence="1">
    <location>
        <position position="1"/>
    </location>
</feature>
<gene>
    <name evidence="1" type="ORF">GMARGA_LOCUS45898</name>
</gene>
<evidence type="ECO:0000313" key="1">
    <source>
        <dbReference type="EMBL" id="CAG8857077.1"/>
    </source>
</evidence>
<comment type="caution">
    <text evidence="1">The sequence shown here is derived from an EMBL/GenBank/DDBJ whole genome shotgun (WGS) entry which is preliminary data.</text>
</comment>
<keyword evidence="2" id="KW-1185">Reference proteome</keyword>
<dbReference type="EMBL" id="CAJVQB010167009">
    <property type="protein sequence ID" value="CAG8857077.1"/>
    <property type="molecule type" value="Genomic_DNA"/>
</dbReference>
<protein>
    <submittedName>
        <fullName evidence="1">42732_t:CDS:1</fullName>
    </submittedName>
</protein>
<proteinExistence type="predicted"/>
<reference evidence="1 2" key="1">
    <citation type="submission" date="2021-06" db="EMBL/GenBank/DDBJ databases">
        <authorList>
            <person name="Kallberg Y."/>
            <person name="Tangrot J."/>
            <person name="Rosling A."/>
        </authorList>
    </citation>
    <scope>NUCLEOTIDE SEQUENCE [LARGE SCALE GENOMIC DNA]</scope>
    <source>
        <strain evidence="1 2">120-4 pot B 10/14</strain>
    </source>
</reference>
<dbReference type="Proteomes" id="UP000789901">
    <property type="component" value="Unassembled WGS sequence"/>
</dbReference>
<feature type="non-terminal residue" evidence="1">
    <location>
        <position position="42"/>
    </location>
</feature>
<accession>A0ABN7XPA4</accession>
<sequence length="42" mass="5109">KEVKYSLPKFDNILNYLRFLLGIPTIPMLRRQNAFFYEDDDN</sequence>
<name>A0ABN7XPA4_GIGMA</name>
<evidence type="ECO:0000313" key="2">
    <source>
        <dbReference type="Proteomes" id="UP000789901"/>
    </source>
</evidence>